<dbReference type="GO" id="GO:0005886">
    <property type="term" value="C:plasma membrane"/>
    <property type="evidence" value="ECO:0007669"/>
    <property type="project" value="TreeGrafter"/>
</dbReference>
<dbReference type="Pfam" id="PF00005">
    <property type="entry name" value="ABC_tran"/>
    <property type="match status" value="1"/>
</dbReference>
<dbReference type="Pfam" id="PF12399">
    <property type="entry name" value="BCA_ABC_TP_C"/>
    <property type="match status" value="1"/>
</dbReference>
<name>A0A8J6MYJ6_9DELT</name>
<dbReference type="PANTHER" id="PTHR45772:SF1">
    <property type="entry name" value="ABC TRANSPORTER ATP-BINDING PROTEIN"/>
    <property type="match status" value="1"/>
</dbReference>
<protein>
    <submittedName>
        <fullName evidence="5">ABC transporter ATP-binding protein</fullName>
    </submittedName>
</protein>
<feature type="domain" description="ABC transporter" evidence="4">
    <location>
        <begin position="4"/>
        <end position="252"/>
    </location>
</feature>
<organism evidence="5 6">
    <name type="scientific">Candidatus Desulfacyla euxinica</name>
    <dbReference type="NCBI Taxonomy" id="2841693"/>
    <lineage>
        <taxon>Bacteria</taxon>
        <taxon>Deltaproteobacteria</taxon>
        <taxon>Candidatus Desulfacyla</taxon>
    </lineage>
</organism>
<dbReference type="InterPro" id="IPR051120">
    <property type="entry name" value="ABC_AA/LPS_Transport"/>
</dbReference>
<dbReference type="CDD" id="cd03219">
    <property type="entry name" value="ABC_Mj1267_LivG_branched"/>
    <property type="match status" value="1"/>
</dbReference>
<keyword evidence="2" id="KW-0547">Nucleotide-binding</keyword>
<dbReference type="AlphaFoldDB" id="A0A8J6MYJ6"/>
<dbReference type="FunFam" id="3.40.50.300:FF:000421">
    <property type="entry name" value="Branched-chain amino acid ABC transporter ATP-binding protein"/>
    <property type="match status" value="1"/>
</dbReference>
<evidence type="ECO:0000256" key="2">
    <source>
        <dbReference type="ARBA" id="ARBA00022741"/>
    </source>
</evidence>
<dbReference type="Gene3D" id="3.40.50.300">
    <property type="entry name" value="P-loop containing nucleotide triphosphate hydrolases"/>
    <property type="match status" value="1"/>
</dbReference>
<evidence type="ECO:0000256" key="3">
    <source>
        <dbReference type="ARBA" id="ARBA00022840"/>
    </source>
</evidence>
<dbReference type="SUPFAM" id="SSF52540">
    <property type="entry name" value="P-loop containing nucleoside triphosphate hydrolases"/>
    <property type="match status" value="1"/>
</dbReference>
<dbReference type="Proteomes" id="UP000650524">
    <property type="component" value="Unassembled WGS sequence"/>
</dbReference>
<sequence>MAFFETHNISISFGGLRALERVSFEVNKGEVFSIIGPNGAGKTTIFNCINRYYNLDEGAFIFKDKNIAKVSPHVVADLGISRTFQNIELFKNATVIDNLLLGRHRHRRSNLFMEALFSPSVQRQEIESREKAEEVIDFLDLQAYRDQFVSGLPYGVQKTVELGRALAMEPELLLLDEPSSGMNMEEMEDLSFWITDIKEELGISFLLVEHNMRLVKEISDRVLALNFGVVIAQGTPNEVLGHPEVMKAYLGEEGASTAG</sequence>
<dbReference type="EMBL" id="JACNJD010000180">
    <property type="protein sequence ID" value="MBC8177015.1"/>
    <property type="molecule type" value="Genomic_DNA"/>
</dbReference>
<keyword evidence="3 5" id="KW-0067">ATP-binding</keyword>
<dbReference type="GO" id="GO:0005524">
    <property type="term" value="F:ATP binding"/>
    <property type="evidence" value="ECO:0007669"/>
    <property type="project" value="UniProtKB-KW"/>
</dbReference>
<gene>
    <name evidence="5" type="ORF">H8E19_06375</name>
</gene>
<accession>A0A8J6MYJ6</accession>
<keyword evidence="1" id="KW-0813">Transport</keyword>
<proteinExistence type="predicted"/>
<comment type="caution">
    <text evidence="5">The sequence shown here is derived from an EMBL/GenBank/DDBJ whole genome shotgun (WGS) entry which is preliminary data.</text>
</comment>
<evidence type="ECO:0000313" key="6">
    <source>
        <dbReference type="Proteomes" id="UP000650524"/>
    </source>
</evidence>
<dbReference type="InterPro" id="IPR003593">
    <property type="entry name" value="AAA+_ATPase"/>
</dbReference>
<evidence type="ECO:0000259" key="4">
    <source>
        <dbReference type="PROSITE" id="PS50893"/>
    </source>
</evidence>
<dbReference type="PROSITE" id="PS50893">
    <property type="entry name" value="ABC_TRANSPORTER_2"/>
    <property type="match status" value="1"/>
</dbReference>
<dbReference type="InterPro" id="IPR003439">
    <property type="entry name" value="ABC_transporter-like_ATP-bd"/>
</dbReference>
<dbReference type="InterPro" id="IPR027417">
    <property type="entry name" value="P-loop_NTPase"/>
</dbReference>
<dbReference type="SMART" id="SM00382">
    <property type="entry name" value="AAA"/>
    <property type="match status" value="1"/>
</dbReference>
<dbReference type="GO" id="GO:0016887">
    <property type="term" value="F:ATP hydrolysis activity"/>
    <property type="evidence" value="ECO:0007669"/>
    <property type="project" value="InterPro"/>
</dbReference>
<evidence type="ECO:0000313" key="5">
    <source>
        <dbReference type="EMBL" id="MBC8177015.1"/>
    </source>
</evidence>
<dbReference type="InterPro" id="IPR032823">
    <property type="entry name" value="BCA_ABC_TP_C"/>
</dbReference>
<reference evidence="5 6" key="1">
    <citation type="submission" date="2020-08" db="EMBL/GenBank/DDBJ databases">
        <title>Bridging the membrane lipid divide: bacteria of the FCB group superphylum have the potential to synthesize archaeal ether lipids.</title>
        <authorList>
            <person name="Villanueva L."/>
            <person name="Von Meijenfeldt F.A.B."/>
            <person name="Westbye A.B."/>
            <person name="Yadav S."/>
            <person name="Hopmans E.C."/>
            <person name="Dutilh B.E."/>
            <person name="Sinninghe Damste J.S."/>
        </authorList>
    </citation>
    <scope>NUCLEOTIDE SEQUENCE [LARGE SCALE GENOMIC DNA]</scope>
    <source>
        <strain evidence="5">NIOZ-UU27</strain>
    </source>
</reference>
<evidence type="ECO:0000256" key="1">
    <source>
        <dbReference type="ARBA" id="ARBA00022448"/>
    </source>
</evidence>
<dbReference type="PANTHER" id="PTHR45772">
    <property type="entry name" value="CONSERVED COMPONENT OF ABC TRANSPORTER FOR NATURAL AMINO ACIDS-RELATED"/>
    <property type="match status" value="1"/>
</dbReference>